<dbReference type="EMBL" id="LGRX02002251">
    <property type="protein sequence ID" value="KAK3284562.1"/>
    <property type="molecule type" value="Genomic_DNA"/>
</dbReference>
<dbReference type="Proteomes" id="UP001190700">
    <property type="component" value="Unassembled WGS sequence"/>
</dbReference>
<proteinExistence type="predicted"/>
<dbReference type="Gene3D" id="1.10.1410.20">
    <property type="entry name" value="2'-5'-oligoadenylate synthetase 1, domain 2"/>
    <property type="match status" value="1"/>
</dbReference>
<evidence type="ECO:0000313" key="1">
    <source>
        <dbReference type="EMBL" id="KAK3284562.1"/>
    </source>
</evidence>
<evidence type="ECO:0000313" key="2">
    <source>
        <dbReference type="Proteomes" id="UP001190700"/>
    </source>
</evidence>
<reference evidence="1 2" key="1">
    <citation type="journal article" date="2015" name="Genome Biol. Evol.">
        <title>Comparative Genomics of a Bacterivorous Green Alga Reveals Evolutionary Causalities and Consequences of Phago-Mixotrophic Mode of Nutrition.</title>
        <authorList>
            <person name="Burns J.A."/>
            <person name="Paasch A."/>
            <person name="Narechania A."/>
            <person name="Kim E."/>
        </authorList>
    </citation>
    <scope>NUCLEOTIDE SEQUENCE [LARGE SCALE GENOMIC DNA]</scope>
    <source>
        <strain evidence="1 2">PLY_AMNH</strain>
    </source>
</reference>
<organism evidence="1 2">
    <name type="scientific">Cymbomonas tetramitiformis</name>
    <dbReference type="NCBI Taxonomy" id="36881"/>
    <lineage>
        <taxon>Eukaryota</taxon>
        <taxon>Viridiplantae</taxon>
        <taxon>Chlorophyta</taxon>
        <taxon>Pyramimonadophyceae</taxon>
        <taxon>Pyramimonadales</taxon>
        <taxon>Pyramimonadaceae</taxon>
        <taxon>Cymbomonas</taxon>
    </lineage>
</organism>
<dbReference type="AlphaFoldDB" id="A0AAE0GUT3"/>
<sequence>MLPLVTSEDMMGYGYGIIVAHEAGINKMRYIHTKTEGFDVDVLIGGDIRPCYPERLLFGPSTQRYRWSASCVKMHVELISKQSDDFKMAVKVVKKLFQKAKQGLREKVVNSFFIELLMLHIMPQASDLAVPEGVVRVAQKILRTIVAQTVEGAIN</sequence>
<keyword evidence="2" id="KW-1185">Reference proteome</keyword>
<protein>
    <submittedName>
        <fullName evidence="1">Uncharacterized protein</fullName>
    </submittedName>
</protein>
<name>A0AAE0GUT3_9CHLO</name>
<gene>
    <name evidence="1" type="ORF">CYMTET_7801</name>
</gene>
<accession>A0AAE0GUT3</accession>
<comment type="caution">
    <text evidence="1">The sequence shown here is derived from an EMBL/GenBank/DDBJ whole genome shotgun (WGS) entry which is preliminary data.</text>
</comment>